<dbReference type="Gene3D" id="2.40.100.10">
    <property type="entry name" value="Cyclophilin-like"/>
    <property type="match status" value="1"/>
</dbReference>
<dbReference type="EMBL" id="UHDZ01000001">
    <property type="protein sequence ID" value="SUM69210.1"/>
    <property type="molecule type" value="Genomic_DNA"/>
</dbReference>
<evidence type="ECO:0000259" key="1">
    <source>
        <dbReference type="Pfam" id="PF05913"/>
    </source>
</evidence>
<dbReference type="InterPro" id="IPR017853">
    <property type="entry name" value="GH"/>
</dbReference>
<gene>
    <name evidence="3" type="ORF">NCTC11807_00762</name>
</gene>
<feature type="domain" description="6-phospho-N-acetylmuramidase N-terminal" evidence="2">
    <location>
        <begin position="2"/>
        <end position="225"/>
    </location>
</feature>
<dbReference type="InterPro" id="IPR008589">
    <property type="entry name" value="MupG"/>
</dbReference>
<dbReference type="SUPFAM" id="SSF50891">
    <property type="entry name" value="Cyclophilin-like"/>
    <property type="match status" value="1"/>
</dbReference>
<evidence type="ECO:0000313" key="3">
    <source>
        <dbReference type="EMBL" id="SUM69210.1"/>
    </source>
</evidence>
<proteinExistence type="predicted"/>
<protein>
    <submittedName>
        <fullName evidence="3">Cellobiose operon outer surface protein</fullName>
    </submittedName>
</protein>
<accession>A0A380H0H7</accession>
<evidence type="ECO:0000259" key="2">
    <source>
        <dbReference type="Pfam" id="PF19200"/>
    </source>
</evidence>
<dbReference type="Proteomes" id="UP000255425">
    <property type="component" value="Unassembled WGS sequence"/>
</dbReference>
<dbReference type="Pfam" id="PF05913">
    <property type="entry name" value="MupG_C"/>
    <property type="match status" value="1"/>
</dbReference>
<dbReference type="SUPFAM" id="SSF51445">
    <property type="entry name" value="(Trans)glycosidases"/>
    <property type="match status" value="1"/>
</dbReference>
<dbReference type="PANTHER" id="PTHR38435:SF2">
    <property type="entry name" value="DUF871 DOMAIN-CONTAINING PROTEIN"/>
    <property type="match status" value="1"/>
</dbReference>
<keyword evidence="4" id="KW-1185">Reference proteome</keyword>
<evidence type="ECO:0000313" key="4">
    <source>
        <dbReference type="Proteomes" id="UP000255425"/>
    </source>
</evidence>
<dbReference type="InterPro" id="IPR043797">
    <property type="entry name" value="MupG_N"/>
</dbReference>
<dbReference type="InterPro" id="IPR043894">
    <property type="entry name" value="MupG_C"/>
</dbReference>
<dbReference type="AlphaFoldDB" id="A0A380H0H7"/>
<feature type="domain" description="6-phospho-N-acetylmuramidase C-terminal" evidence="1">
    <location>
        <begin position="242"/>
        <end position="342"/>
    </location>
</feature>
<reference evidence="3 4" key="1">
    <citation type="submission" date="2018-06" db="EMBL/GenBank/DDBJ databases">
        <authorList>
            <consortium name="Pathogen Informatics"/>
            <person name="Doyle S."/>
        </authorList>
    </citation>
    <scope>NUCLEOTIDE SEQUENCE [LARGE SCALE GENOMIC DNA]</scope>
    <source>
        <strain evidence="3 4">NCTC11807</strain>
    </source>
</reference>
<sequence length="355" mass="40389">MLGFSVYLGQQLDKDYILKMASMGYDVVFTSLQIPEESKHNQLAYLGELCQLLSSYKITYIIDVNPSLLNQSLYSYLNQLPHGAFYIRIDDQLNVDLIQEVQSHGLKCCLNASTMTEDMLALIYQHDFKAQLLYCHNYYPRPDTGLSFSFIKNRNDLIQKYDKHAKICAFIPGSKLRGPLFKGLPTIESHRKKHPLVAAHELHSIGVSNILISDLALSQHLALQLSDMLKSRHFTLRLDYLEDSYSSNILKVHTSRIDSPENVIRSQFSRAYNDTTISAIGTTHRHVGDVTVDNQLNGRYEGEIQVLKVDLPGHPHINYIAHINSEDIPLLALIQPGDTFKLTYTKENDNESLNH</sequence>
<dbReference type="GeneID" id="63934833"/>
<dbReference type="PANTHER" id="PTHR38435">
    <property type="match status" value="1"/>
</dbReference>
<organism evidence="3 4">
    <name type="scientific">Staphylococcus saccharolyticus</name>
    <dbReference type="NCBI Taxonomy" id="33028"/>
    <lineage>
        <taxon>Bacteria</taxon>
        <taxon>Bacillati</taxon>
        <taxon>Bacillota</taxon>
        <taxon>Bacilli</taxon>
        <taxon>Bacillales</taxon>
        <taxon>Staphylococcaceae</taxon>
        <taxon>Staphylococcus</taxon>
    </lineage>
</organism>
<name>A0A380H0H7_9STAP</name>
<dbReference type="Pfam" id="PF19200">
    <property type="entry name" value="MupG_N"/>
    <property type="match status" value="1"/>
</dbReference>
<dbReference type="InterPro" id="IPR013785">
    <property type="entry name" value="Aldolase_TIM"/>
</dbReference>
<dbReference type="InterPro" id="IPR029000">
    <property type="entry name" value="Cyclophilin-like_dom_sf"/>
</dbReference>
<dbReference type="Gene3D" id="3.20.20.70">
    <property type="entry name" value="Aldolase class I"/>
    <property type="match status" value="1"/>
</dbReference>
<dbReference type="RefSeq" id="WP_115312796.1">
    <property type="nucleotide sequence ID" value="NZ_CP066042.1"/>
</dbReference>